<gene>
    <name evidence="2" type="ORF">MAR_032462</name>
</gene>
<feature type="region of interest" description="Disordered" evidence="1">
    <location>
        <begin position="45"/>
        <end position="125"/>
    </location>
</feature>
<evidence type="ECO:0000313" key="2">
    <source>
        <dbReference type="EMBL" id="WAR17868.1"/>
    </source>
</evidence>
<reference evidence="2" key="1">
    <citation type="submission" date="2022-11" db="EMBL/GenBank/DDBJ databases">
        <title>Centuries of genome instability and evolution in soft-shell clam transmissible cancer (bioRxiv).</title>
        <authorList>
            <person name="Hart S.F.M."/>
            <person name="Yonemitsu M.A."/>
            <person name="Giersch R.M."/>
            <person name="Beal B.F."/>
            <person name="Arriagada G."/>
            <person name="Davis B.W."/>
            <person name="Ostrander E.A."/>
            <person name="Goff S.P."/>
            <person name="Metzger M.J."/>
        </authorList>
    </citation>
    <scope>NUCLEOTIDE SEQUENCE</scope>
    <source>
        <strain evidence="2">MELC-2E11</strain>
        <tissue evidence="2">Siphon/mantle</tissue>
    </source>
</reference>
<sequence length="254" mass="28559">MIGIIVNPRLLQQHRQYAHELLVYFVKEASGQGRRLNATKRVQSTTSTTVVISDTDEEPEHLVGIDDDDDIAQQETSVMKDFFGEKDEKDDDDDDDDDDVEMTEDTSSVREAKESSRDFKRKGSTKSYEKEKGKINCCIGQRACNPTEISKENTCLSFPIKISTELTDSDNSLSLFSKEISKEKTTGITETSLSLTNKDISMEKTIGFTTTSLSLIIKAISKENSDISITSLFLFKISIEIICKYDTSLSFPIW</sequence>
<name>A0ABY7F6P8_MYAAR</name>
<feature type="compositionally biased region" description="Basic and acidic residues" evidence="1">
    <location>
        <begin position="107"/>
        <end position="118"/>
    </location>
</feature>
<accession>A0ABY7F6P8</accession>
<dbReference type="Proteomes" id="UP001164746">
    <property type="component" value="Chromosome 10"/>
</dbReference>
<dbReference type="EMBL" id="CP111021">
    <property type="protein sequence ID" value="WAR17868.1"/>
    <property type="molecule type" value="Genomic_DNA"/>
</dbReference>
<protein>
    <submittedName>
        <fullName evidence="2">Uncharacterized protein</fullName>
    </submittedName>
</protein>
<evidence type="ECO:0000256" key="1">
    <source>
        <dbReference type="SAM" id="MobiDB-lite"/>
    </source>
</evidence>
<proteinExistence type="predicted"/>
<evidence type="ECO:0000313" key="3">
    <source>
        <dbReference type="Proteomes" id="UP001164746"/>
    </source>
</evidence>
<feature type="compositionally biased region" description="Acidic residues" evidence="1">
    <location>
        <begin position="54"/>
        <end position="72"/>
    </location>
</feature>
<keyword evidence="3" id="KW-1185">Reference proteome</keyword>
<organism evidence="2 3">
    <name type="scientific">Mya arenaria</name>
    <name type="common">Soft-shell clam</name>
    <dbReference type="NCBI Taxonomy" id="6604"/>
    <lineage>
        <taxon>Eukaryota</taxon>
        <taxon>Metazoa</taxon>
        <taxon>Spiralia</taxon>
        <taxon>Lophotrochozoa</taxon>
        <taxon>Mollusca</taxon>
        <taxon>Bivalvia</taxon>
        <taxon>Autobranchia</taxon>
        <taxon>Heteroconchia</taxon>
        <taxon>Euheterodonta</taxon>
        <taxon>Imparidentia</taxon>
        <taxon>Neoheterodontei</taxon>
        <taxon>Myida</taxon>
        <taxon>Myoidea</taxon>
        <taxon>Myidae</taxon>
        <taxon>Mya</taxon>
    </lineage>
</organism>
<feature type="compositionally biased region" description="Acidic residues" evidence="1">
    <location>
        <begin position="88"/>
        <end position="104"/>
    </location>
</feature>